<dbReference type="PANTHER" id="PTHR43585">
    <property type="entry name" value="FUMIPYRROLE BIOSYNTHESIS PROTEIN C"/>
    <property type="match status" value="1"/>
</dbReference>
<evidence type="ECO:0000313" key="7">
    <source>
        <dbReference type="Proteomes" id="UP001477278"/>
    </source>
</evidence>
<dbReference type="InterPro" id="IPR011761">
    <property type="entry name" value="ATP-grasp"/>
</dbReference>
<organism evidence="6 7">
    <name type="scientific">Shewanella vesiculosa</name>
    <dbReference type="NCBI Taxonomy" id="518738"/>
    <lineage>
        <taxon>Bacteria</taxon>
        <taxon>Pseudomonadati</taxon>
        <taxon>Pseudomonadota</taxon>
        <taxon>Gammaproteobacteria</taxon>
        <taxon>Alteromonadales</taxon>
        <taxon>Shewanellaceae</taxon>
        <taxon>Shewanella</taxon>
    </lineage>
</organism>
<gene>
    <name evidence="6" type="ORF">ABHN84_16130</name>
</gene>
<dbReference type="InterPro" id="IPR052032">
    <property type="entry name" value="ATP-dep_AA_Ligase"/>
</dbReference>
<reference evidence="6 7" key="1">
    <citation type="submission" date="2024-05" db="EMBL/GenBank/DDBJ databases">
        <title>Genome sequencing of Marine Estuary Bacteria, Shewanella vesiculosa and S. baltica, and Pseudomonas syringae.</title>
        <authorList>
            <person name="Gurung A."/>
            <person name="Maclea K.S."/>
        </authorList>
    </citation>
    <scope>NUCLEOTIDE SEQUENCE [LARGE SCALE GENOMIC DNA]</scope>
    <source>
        <strain evidence="6 7">1A</strain>
    </source>
</reference>
<feature type="domain" description="ATP-grasp" evidence="5">
    <location>
        <begin position="118"/>
        <end position="301"/>
    </location>
</feature>
<dbReference type="Proteomes" id="UP001477278">
    <property type="component" value="Unassembled WGS sequence"/>
</dbReference>
<dbReference type="PROSITE" id="PS50975">
    <property type="entry name" value="ATP_GRASP"/>
    <property type="match status" value="1"/>
</dbReference>
<evidence type="ECO:0000256" key="2">
    <source>
        <dbReference type="ARBA" id="ARBA00022741"/>
    </source>
</evidence>
<evidence type="ECO:0000256" key="3">
    <source>
        <dbReference type="ARBA" id="ARBA00022840"/>
    </source>
</evidence>
<keyword evidence="2 4" id="KW-0547">Nucleotide-binding</keyword>
<dbReference type="RefSeq" id="WP_347690641.1">
    <property type="nucleotide sequence ID" value="NZ_JBDPZN010000007.1"/>
</dbReference>
<protein>
    <submittedName>
        <fullName evidence="6">ATP-grasp domain-containing protein</fullName>
    </submittedName>
</protein>
<evidence type="ECO:0000256" key="4">
    <source>
        <dbReference type="PROSITE-ProRule" id="PRU00409"/>
    </source>
</evidence>
<dbReference type="SUPFAM" id="SSF56059">
    <property type="entry name" value="Glutathione synthetase ATP-binding domain-like"/>
    <property type="match status" value="1"/>
</dbReference>
<name>A0ABV0FT80_9GAMM</name>
<dbReference type="Gene3D" id="3.30.470.20">
    <property type="entry name" value="ATP-grasp fold, B domain"/>
    <property type="match status" value="1"/>
</dbReference>
<dbReference type="Pfam" id="PF13535">
    <property type="entry name" value="ATP-grasp_4"/>
    <property type="match status" value="1"/>
</dbReference>
<evidence type="ECO:0000256" key="1">
    <source>
        <dbReference type="ARBA" id="ARBA00022598"/>
    </source>
</evidence>
<evidence type="ECO:0000259" key="5">
    <source>
        <dbReference type="PROSITE" id="PS50975"/>
    </source>
</evidence>
<keyword evidence="7" id="KW-1185">Reference proteome</keyword>
<dbReference type="PANTHER" id="PTHR43585:SF2">
    <property type="entry name" value="ATP-GRASP ENZYME FSQD"/>
    <property type="match status" value="1"/>
</dbReference>
<dbReference type="EMBL" id="JBDPZN010000007">
    <property type="protein sequence ID" value="MEO3683805.1"/>
    <property type="molecule type" value="Genomic_DNA"/>
</dbReference>
<sequence>MQPKLVLITHVENRAVVEGFVPAALNLGYEIWLLTDHGLAHKQYFVGQTQSPDHIIECDVFNPLAIIDCLHTLGVSPDIVFSNSDHLQTSTAMVADYFACAAKNWHVCYQAKNKAAMRAKLLALGLPSTWAFSWSVGHDLPSNMPFPLVAKPREGVASMGVALCQNTEELMAYAANIGCSESVILLESYLQGPLFTLETLGDGQTLHAIGGFDVSLSPPPYFIETQACWNGAICTQYRQQALAQISAFGINFGVCHSEFILTDSGPVLVEMNYRSIGDGREFLLNDVLNFNWFETILLVHAGKELAELDTDTSDALIRYFPANEEGSLSACPMPLAVDHLTHHAHYLPIKSIGDEIRLSHSNKDYLGVLTVWGRDFLSLQATADVLSQDLTWEFN</sequence>
<evidence type="ECO:0000313" key="6">
    <source>
        <dbReference type="EMBL" id="MEO3683805.1"/>
    </source>
</evidence>
<proteinExistence type="predicted"/>
<accession>A0ABV0FT80</accession>
<comment type="caution">
    <text evidence="6">The sequence shown here is derived from an EMBL/GenBank/DDBJ whole genome shotgun (WGS) entry which is preliminary data.</text>
</comment>
<keyword evidence="3 4" id="KW-0067">ATP-binding</keyword>
<keyword evidence="1" id="KW-0436">Ligase</keyword>